<evidence type="ECO:0000259" key="8">
    <source>
        <dbReference type="PROSITE" id="PS50994"/>
    </source>
</evidence>
<dbReference type="Pfam" id="PF17921">
    <property type="entry name" value="Integrase_H2C2"/>
    <property type="match status" value="1"/>
</dbReference>
<dbReference type="SUPFAM" id="SSF53098">
    <property type="entry name" value="Ribonuclease H-like"/>
    <property type="match status" value="1"/>
</dbReference>
<evidence type="ECO:0000313" key="10">
    <source>
        <dbReference type="Proteomes" id="UP001529510"/>
    </source>
</evidence>
<dbReference type="InterPro" id="IPR041373">
    <property type="entry name" value="RT_RNaseH"/>
</dbReference>
<dbReference type="Proteomes" id="UP001529510">
    <property type="component" value="Unassembled WGS sequence"/>
</dbReference>
<dbReference type="PROSITE" id="PS50994">
    <property type="entry name" value="INTEGRASE"/>
    <property type="match status" value="1"/>
</dbReference>
<dbReference type="Gene3D" id="3.30.420.10">
    <property type="entry name" value="Ribonuclease H-like superfamily/Ribonuclease H"/>
    <property type="match status" value="1"/>
</dbReference>
<keyword evidence="3" id="KW-0540">Nuclease</keyword>
<dbReference type="InterPro" id="IPR001584">
    <property type="entry name" value="Integrase_cat-core"/>
</dbReference>
<evidence type="ECO:0000256" key="2">
    <source>
        <dbReference type="ARBA" id="ARBA00022695"/>
    </source>
</evidence>
<sequence>LEVWRHWLEGADHQFTIITDHKNLQYLREARRLNPRQARWALFFTRFNFKITYRPGSKNASADALSRQFSSDFPSEPEPVIPPNLIVSPILWNQDQDIQQATLQEPAPPECPEGKIYIPRSQRQPLLGAAHQSPGSGHPGSKRTLSLLQTRYWWPRMRHDAIRYVQSCSVCAMSTTLRQLPTGKLVPLPIPQRPWSHIGVDFVTDLPNSEGNTCVLVIVDRFSKSCKFFPLKGLPTALETTEHLFQQVFHHFGLPEEIVLDRGLEFISHVWKAFFKLLGVSVNLSSGYHPQTNGQTERKIQELGHYLRAYCHEDQHSWSRFLPWAEYAQISLHQDTTGLTPFQCVLGYQPPLFPWTEEPSNVPAVDHWFRESERV</sequence>
<dbReference type="Pfam" id="PF00665">
    <property type="entry name" value="rve"/>
    <property type="match status" value="1"/>
</dbReference>
<evidence type="ECO:0000256" key="6">
    <source>
        <dbReference type="ARBA" id="ARBA00022918"/>
    </source>
</evidence>
<dbReference type="InterPro" id="IPR050951">
    <property type="entry name" value="Retrovirus_Pol_polyprotein"/>
</dbReference>
<feature type="domain" description="Integrase catalytic" evidence="8">
    <location>
        <begin position="190"/>
        <end position="349"/>
    </location>
</feature>
<dbReference type="CDD" id="cd09274">
    <property type="entry name" value="RNase_HI_RT_Ty3"/>
    <property type="match status" value="1"/>
</dbReference>
<evidence type="ECO:0000256" key="1">
    <source>
        <dbReference type="ARBA" id="ARBA00022679"/>
    </source>
</evidence>
<dbReference type="EMBL" id="JAMKFB020000020">
    <property type="protein sequence ID" value="KAL0164258.1"/>
    <property type="molecule type" value="Genomic_DNA"/>
</dbReference>
<dbReference type="InterPro" id="IPR043502">
    <property type="entry name" value="DNA/RNA_pol_sf"/>
</dbReference>
<dbReference type="PANTHER" id="PTHR37984:SF5">
    <property type="entry name" value="PROTEIN NYNRIN-LIKE"/>
    <property type="match status" value="1"/>
</dbReference>
<keyword evidence="4" id="KW-0255">Endonuclease</keyword>
<dbReference type="GO" id="GO:0003964">
    <property type="term" value="F:RNA-directed DNA polymerase activity"/>
    <property type="evidence" value="ECO:0007669"/>
    <property type="project" value="UniProtKB-KW"/>
</dbReference>
<protein>
    <recommendedName>
        <fullName evidence="7">Gypsy retrotransposon integrase-like protein 1</fullName>
    </recommendedName>
</protein>
<evidence type="ECO:0000256" key="4">
    <source>
        <dbReference type="ARBA" id="ARBA00022759"/>
    </source>
</evidence>
<dbReference type="InterPro" id="IPR012337">
    <property type="entry name" value="RNaseH-like_sf"/>
</dbReference>
<dbReference type="InterPro" id="IPR036397">
    <property type="entry name" value="RNaseH_sf"/>
</dbReference>
<dbReference type="SUPFAM" id="SSF56672">
    <property type="entry name" value="DNA/RNA polymerases"/>
    <property type="match status" value="1"/>
</dbReference>
<dbReference type="Gene3D" id="1.10.340.70">
    <property type="match status" value="1"/>
</dbReference>
<dbReference type="Pfam" id="PF17917">
    <property type="entry name" value="RT_RNaseH"/>
    <property type="match status" value="1"/>
</dbReference>
<feature type="non-terminal residue" evidence="9">
    <location>
        <position position="1"/>
    </location>
</feature>
<dbReference type="InterPro" id="IPR041588">
    <property type="entry name" value="Integrase_H2C2"/>
</dbReference>
<feature type="non-terminal residue" evidence="9">
    <location>
        <position position="375"/>
    </location>
</feature>
<accession>A0ABD0NQR0</accession>
<dbReference type="GO" id="GO:0004519">
    <property type="term" value="F:endonuclease activity"/>
    <property type="evidence" value="ECO:0007669"/>
    <property type="project" value="UniProtKB-KW"/>
</dbReference>
<keyword evidence="1" id="KW-0808">Transferase</keyword>
<evidence type="ECO:0000256" key="7">
    <source>
        <dbReference type="ARBA" id="ARBA00039658"/>
    </source>
</evidence>
<dbReference type="FunFam" id="3.30.420.10:FF:000032">
    <property type="entry name" value="Retrovirus-related Pol polyprotein from transposon 297-like Protein"/>
    <property type="match status" value="1"/>
</dbReference>
<dbReference type="GO" id="GO:0016787">
    <property type="term" value="F:hydrolase activity"/>
    <property type="evidence" value="ECO:0007669"/>
    <property type="project" value="UniProtKB-KW"/>
</dbReference>
<comment type="caution">
    <text evidence="9">The sequence shown here is derived from an EMBL/GenBank/DDBJ whole genome shotgun (WGS) entry which is preliminary data.</text>
</comment>
<keyword evidence="10" id="KW-1185">Reference proteome</keyword>
<keyword evidence="6" id="KW-0695">RNA-directed DNA polymerase</keyword>
<evidence type="ECO:0000256" key="3">
    <source>
        <dbReference type="ARBA" id="ARBA00022722"/>
    </source>
</evidence>
<keyword evidence="2" id="KW-0548">Nucleotidyltransferase</keyword>
<dbReference type="FunFam" id="1.10.340.70:FF:000001">
    <property type="entry name" value="Retrovirus-related Pol polyprotein from transposon gypsy-like Protein"/>
    <property type="match status" value="1"/>
</dbReference>
<name>A0ABD0NQR0_CIRMR</name>
<gene>
    <name evidence="9" type="ORF">M9458_040011</name>
</gene>
<evidence type="ECO:0000256" key="5">
    <source>
        <dbReference type="ARBA" id="ARBA00022801"/>
    </source>
</evidence>
<dbReference type="PANTHER" id="PTHR37984">
    <property type="entry name" value="PROTEIN CBG26694"/>
    <property type="match status" value="1"/>
</dbReference>
<evidence type="ECO:0000313" key="9">
    <source>
        <dbReference type="EMBL" id="KAL0164258.1"/>
    </source>
</evidence>
<organism evidence="9 10">
    <name type="scientific">Cirrhinus mrigala</name>
    <name type="common">Mrigala</name>
    <dbReference type="NCBI Taxonomy" id="683832"/>
    <lineage>
        <taxon>Eukaryota</taxon>
        <taxon>Metazoa</taxon>
        <taxon>Chordata</taxon>
        <taxon>Craniata</taxon>
        <taxon>Vertebrata</taxon>
        <taxon>Euteleostomi</taxon>
        <taxon>Actinopterygii</taxon>
        <taxon>Neopterygii</taxon>
        <taxon>Teleostei</taxon>
        <taxon>Ostariophysi</taxon>
        <taxon>Cypriniformes</taxon>
        <taxon>Cyprinidae</taxon>
        <taxon>Labeoninae</taxon>
        <taxon>Labeonini</taxon>
        <taxon>Cirrhinus</taxon>
    </lineage>
</organism>
<proteinExistence type="predicted"/>
<dbReference type="AlphaFoldDB" id="A0ABD0NQR0"/>
<keyword evidence="5" id="KW-0378">Hydrolase</keyword>
<reference evidence="9 10" key="1">
    <citation type="submission" date="2024-05" db="EMBL/GenBank/DDBJ databases">
        <title>Genome sequencing and assembly of Indian major carp, Cirrhinus mrigala (Hamilton, 1822).</title>
        <authorList>
            <person name="Mohindra V."/>
            <person name="Chowdhury L.M."/>
            <person name="Lal K."/>
            <person name="Jena J.K."/>
        </authorList>
    </citation>
    <scope>NUCLEOTIDE SEQUENCE [LARGE SCALE GENOMIC DNA]</scope>
    <source>
        <strain evidence="9">CM1030</strain>
        <tissue evidence="9">Blood</tissue>
    </source>
</reference>